<evidence type="ECO:0000313" key="4">
    <source>
        <dbReference type="Proteomes" id="UP001500102"/>
    </source>
</evidence>
<dbReference type="Proteomes" id="UP001500102">
    <property type="component" value="Unassembled WGS sequence"/>
</dbReference>
<dbReference type="GO" id="GO:0016757">
    <property type="term" value="F:glycosyltransferase activity"/>
    <property type="evidence" value="ECO:0007669"/>
    <property type="project" value="UniProtKB-KW"/>
</dbReference>
<dbReference type="InterPro" id="IPR029057">
    <property type="entry name" value="PRTase-like"/>
</dbReference>
<comment type="similarity">
    <text evidence="1">Belongs to the AB hydrolase superfamily.</text>
</comment>
<dbReference type="CDD" id="cd06223">
    <property type="entry name" value="PRTases_typeI"/>
    <property type="match status" value="1"/>
</dbReference>
<dbReference type="Gene3D" id="3.40.50.1820">
    <property type="entry name" value="alpha/beta hydrolase"/>
    <property type="match status" value="1"/>
</dbReference>
<comment type="caution">
    <text evidence="3">The sequence shown here is derived from an EMBL/GenBank/DDBJ whole genome shotgun (WGS) entry which is preliminary data.</text>
</comment>
<dbReference type="RefSeq" id="WP_116766178.1">
    <property type="nucleotide sequence ID" value="NZ_BAAAQB010000037.1"/>
</dbReference>
<evidence type="ECO:0000256" key="1">
    <source>
        <dbReference type="ARBA" id="ARBA00008645"/>
    </source>
</evidence>
<evidence type="ECO:0000313" key="3">
    <source>
        <dbReference type="EMBL" id="GAA2139709.1"/>
    </source>
</evidence>
<evidence type="ECO:0000259" key="2">
    <source>
        <dbReference type="Pfam" id="PF00156"/>
    </source>
</evidence>
<name>A0ABN2ZBJ3_9MICC</name>
<dbReference type="EMBL" id="BAAAQB010000037">
    <property type="protein sequence ID" value="GAA2139709.1"/>
    <property type="molecule type" value="Genomic_DNA"/>
</dbReference>
<dbReference type="InterPro" id="IPR050261">
    <property type="entry name" value="FrsA_esterase"/>
</dbReference>
<proteinExistence type="inferred from homology"/>
<dbReference type="InterPro" id="IPR029058">
    <property type="entry name" value="AB_hydrolase_fold"/>
</dbReference>
<keyword evidence="4" id="KW-1185">Reference proteome</keyword>
<accession>A0ABN2ZBJ3</accession>
<reference evidence="3 4" key="1">
    <citation type="journal article" date="2019" name="Int. J. Syst. Evol. Microbiol.">
        <title>The Global Catalogue of Microorganisms (GCM) 10K type strain sequencing project: providing services to taxonomists for standard genome sequencing and annotation.</title>
        <authorList>
            <consortium name="The Broad Institute Genomics Platform"/>
            <consortium name="The Broad Institute Genome Sequencing Center for Infectious Disease"/>
            <person name="Wu L."/>
            <person name="Ma J."/>
        </authorList>
    </citation>
    <scope>NUCLEOTIDE SEQUENCE [LARGE SCALE GENOMIC DNA]</scope>
    <source>
        <strain evidence="3 4">JCM 15921</strain>
    </source>
</reference>
<keyword evidence="3" id="KW-0808">Transferase</keyword>
<dbReference type="SUPFAM" id="SSF53474">
    <property type="entry name" value="alpha/beta-Hydrolases"/>
    <property type="match status" value="1"/>
</dbReference>
<organism evidence="3 4">
    <name type="scientific">Arthrobacter humicola</name>
    <dbReference type="NCBI Taxonomy" id="409291"/>
    <lineage>
        <taxon>Bacteria</taxon>
        <taxon>Bacillati</taxon>
        <taxon>Actinomycetota</taxon>
        <taxon>Actinomycetes</taxon>
        <taxon>Micrococcales</taxon>
        <taxon>Micrococcaceae</taxon>
        <taxon>Arthrobacter</taxon>
    </lineage>
</organism>
<dbReference type="Pfam" id="PF00156">
    <property type="entry name" value="Pribosyltran"/>
    <property type="match status" value="1"/>
</dbReference>
<sequence length="456" mass="48339">MSIFQDRVDAGRQLGRRLAELRGQDIVVLGLPRGGVPVAFEVAAALDAPLDVIVVRKLGLPYQPELAMGAIGEGGAKVLDEQVLAHARVSAHELQAVEDRERAVLENRVVLFRKGRTRQDLTGRIAVIVDDGIATGSTARVACRIARKQGAARVILAVPVAPADTLASLTEPDEVVCLATPRQFTAVGYHYRDFSPTDDDEVVRLLDLAAKRLESAPPPSRAPYFTHAGSAADVEEEVEIPSRGVRLQAQLHLPVPARAVVLFAHGSGSSRHSPRNRYVAGVLQQAGLGTLLLDLLTPAEERNRANVFDIELLARRLSSATDWLATRADTASCAVGYFGASTGAGAALWAASEPSARIAAVVSRGGRPDLAGPRLSAVTAPTLLIVGSLDHEVLELNRKAKAMMRCPNQLAVVQGATHLFEEPGTLAAAAILARDWFVDYLLAPDGTGPRDGAAGV</sequence>
<keyword evidence="3" id="KW-0328">Glycosyltransferase</keyword>
<dbReference type="Gene3D" id="3.40.50.2020">
    <property type="match status" value="1"/>
</dbReference>
<dbReference type="InterPro" id="IPR000836">
    <property type="entry name" value="PRTase_dom"/>
</dbReference>
<feature type="domain" description="Phosphoribosyltransferase" evidence="2">
    <location>
        <begin position="19"/>
        <end position="166"/>
    </location>
</feature>
<dbReference type="SUPFAM" id="SSF53271">
    <property type="entry name" value="PRTase-like"/>
    <property type="match status" value="1"/>
</dbReference>
<protein>
    <submittedName>
        <fullName evidence="3">Phosphoribosyltransferase family protein</fullName>
    </submittedName>
</protein>
<gene>
    <name evidence="3" type="ORF">GCM10009825_26940</name>
</gene>
<dbReference type="Gene3D" id="3.30.1310.20">
    <property type="entry name" value="PRTase-like"/>
    <property type="match status" value="1"/>
</dbReference>
<dbReference type="PANTHER" id="PTHR22946">
    <property type="entry name" value="DIENELACTONE HYDROLASE DOMAIN-CONTAINING PROTEIN-RELATED"/>
    <property type="match status" value="1"/>
</dbReference>